<evidence type="ECO:0000256" key="1">
    <source>
        <dbReference type="ARBA" id="ARBA00007812"/>
    </source>
</evidence>
<dbReference type="GO" id="GO:0003984">
    <property type="term" value="F:acetolactate synthase activity"/>
    <property type="evidence" value="ECO:0007669"/>
    <property type="project" value="TreeGrafter"/>
</dbReference>
<dbReference type="PANTHER" id="PTHR18968">
    <property type="entry name" value="THIAMINE PYROPHOSPHATE ENZYMES"/>
    <property type="match status" value="1"/>
</dbReference>
<dbReference type="Proteomes" id="UP000230184">
    <property type="component" value="Unassembled WGS sequence"/>
</dbReference>
<dbReference type="GO" id="GO:0000287">
    <property type="term" value="F:magnesium ion binding"/>
    <property type="evidence" value="ECO:0007669"/>
    <property type="project" value="InterPro"/>
</dbReference>
<sequence>MNSAQLLVKCLESEGVKYIFGVPGEENLQLLQAIKNSSIKFVVTRHEQAAGFIAATIGRLTGIPGVCLSTLGPGATNLVTSAAYAQLGGMPALFITGQKPIKKSKQGNFQIINTVEMFRPITKLTKQIINGEMIPMIVREAFRVAKLERPGAVHLELPEDVAEEIATGVPMINHHTRRPVAEEKSIKKAVEMIEKAERPLVLIGAGANRKRTSRVLTDFIEKTGIPFFTTQMGKGVVTEKHLQYLGTAALSENDYIHCAINKSDLIINVGHDTIEKPPFIMDESDRREVIHINFFPAIVDQIYFPQHEVVGDIANTIRQIGNLISKKSDWDFSYFYKMQKYLNAHFQSITKRERFPYSPQQIVKVIRQNMAEEDIVTLDNGMYKIWFARNYHTLKQNTLLLDNALASMGAGLPSAMAAKIIFPEKKVIAICGDGGFLMNSQELETANRLKLDLTIIILRDNAFGMIKWKQKTMGLDDFALSFGNPDFVALAKSYGANGYQVEKSGDLEKYLKEVFDKKGVHLIEVPIDYSDDYRILVKELKEKTCIL</sequence>
<dbReference type="GO" id="GO:0030976">
    <property type="term" value="F:thiamine pyrophosphate binding"/>
    <property type="evidence" value="ECO:0007669"/>
    <property type="project" value="InterPro"/>
</dbReference>
<dbReference type="EMBL" id="PEWY01000041">
    <property type="protein sequence ID" value="PIU37325.1"/>
    <property type="molecule type" value="Genomic_DNA"/>
</dbReference>
<dbReference type="AlphaFoldDB" id="A0A2M6YV25"/>
<dbReference type="CDD" id="cd07035">
    <property type="entry name" value="TPP_PYR_POX_like"/>
    <property type="match status" value="1"/>
</dbReference>
<evidence type="ECO:0000313" key="8">
    <source>
        <dbReference type="Proteomes" id="UP000230184"/>
    </source>
</evidence>
<dbReference type="InterPro" id="IPR029035">
    <property type="entry name" value="DHS-like_NAD/FAD-binding_dom"/>
</dbReference>
<reference evidence="8" key="1">
    <citation type="submission" date="2017-09" db="EMBL/GenBank/DDBJ databases">
        <title>Depth-based differentiation of microbial function through sediment-hosted aquifers and enrichment of novel symbionts in the deep terrestrial subsurface.</title>
        <authorList>
            <person name="Probst A.J."/>
            <person name="Ladd B."/>
            <person name="Jarett J.K."/>
            <person name="Geller-Mcgrath D.E."/>
            <person name="Sieber C.M.K."/>
            <person name="Emerson J.B."/>
            <person name="Anantharaman K."/>
            <person name="Thomas B.C."/>
            <person name="Malmstrom R."/>
            <person name="Stieglmeier M."/>
            <person name="Klingl A."/>
            <person name="Woyke T."/>
            <person name="Ryan C.M."/>
            <person name="Banfield J.F."/>
        </authorList>
    </citation>
    <scope>NUCLEOTIDE SEQUENCE [LARGE SCALE GENOMIC DNA]</scope>
</reference>
<gene>
    <name evidence="7" type="ORF">COT02_01465</name>
</gene>
<dbReference type="PANTHER" id="PTHR18968:SF129">
    <property type="entry name" value="ACETOLACTATE SYNTHASE"/>
    <property type="match status" value="1"/>
</dbReference>
<dbReference type="InterPro" id="IPR045229">
    <property type="entry name" value="TPP_enz"/>
</dbReference>
<feature type="domain" description="Thiamine pyrophosphate enzyme N-terminal TPP-binding" evidence="6">
    <location>
        <begin position="1"/>
        <end position="117"/>
    </location>
</feature>
<dbReference type="GO" id="GO:0009099">
    <property type="term" value="P:L-valine biosynthetic process"/>
    <property type="evidence" value="ECO:0007669"/>
    <property type="project" value="TreeGrafter"/>
</dbReference>
<dbReference type="SUPFAM" id="SSF52518">
    <property type="entry name" value="Thiamin diphosphate-binding fold (THDP-binding)"/>
    <property type="match status" value="2"/>
</dbReference>
<dbReference type="NCBIfam" id="NF006187">
    <property type="entry name" value="PRK08322.1"/>
    <property type="match status" value="1"/>
</dbReference>
<evidence type="ECO:0000256" key="2">
    <source>
        <dbReference type="ARBA" id="ARBA00023052"/>
    </source>
</evidence>
<keyword evidence="2 3" id="KW-0786">Thiamine pyrophosphate</keyword>
<comment type="similarity">
    <text evidence="1 3">Belongs to the TPP enzyme family.</text>
</comment>
<dbReference type="GO" id="GO:0005948">
    <property type="term" value="C:acetolactate synthase complex"/>
    <property type="evidence" value="ECO:0007669"/>
    <property type="project" value="TreeGrafter"/>
</dbReference>
<dbReference type="PROSITE" id="PS00187">
    <property type="entry name" value="TPP_ENZYMES"/>
    <property type="match status" value="1"/>
</dbReference>
<evidence type="ECO:0000259" key="5">
    <source>
        <dbReference type="Pfam" id="PF02775"/>
    </source>
</evidence>
<comment type="caution">
    <text evidence="7">The sequence shown here is derived from an EMBL/GenBank/DDBJ whole genome shotgun (WGS) entry which is preliminary data.</text>
</comment>
<dbReference type="InterPro" id="IPR029061">
    <property type="entry name" value="THDP-binding"/>
</dbReference>
<dbReference type="GO" id="GO:0050660">
    <property type="term" value="F:flavin adenine dinucleotide binding"/>
    <property type="evidence" value="ECO:0007669"/>
    <property type="project" value="TreeGrafter"/>
</dbReference>
<proteinExistence type="inferred from homology"/>
<dbReference type="Gene3D" id="3.40.50.1220">
    <property type="entry name" value="TPP-binding domain"/>
    <property type="match status" value="1"/>
</dbReference>
<dbReference type="FunFam" id="3.40.50.970:FF:000007">
    <property type="entry name" value="Acetolactate synthase"/>
    <property type="match status" value="1"/>
</dbReference>
<dbReference type="GO" id="GO:0009097">
    <property type="term" value="P:isoleucine biosynthetic process"/>
    <property type="evidence" value="ECO:0007669"/>
    <property type="project" value="TreeGrafter"/>
</dbReference>
<dbReference type="InterPro" id="IPR011766">
    <property type="entry name" value="TPP_enzyme_TPP-bd"/>
</dbReference>
<dbReference type="InterPro" id="IPR012000">
    <property type="entry name" value="Thiamin_PyroP_enz_cen_dom"/>
</dbReference>
<dbReference type="InterPro" id="IPR012001">
    <property type="entry name" value="Thiamin_PyroP_enz_TPP-bd_dom"/>
</dbReference>
<feature type="domain" description="Thiamine pyrophosphate enzyme TPP-binding" evidence="5">
    <location>
        <begin position="379"/>
        <end position="525"/>
    </location>
</feature>
<dbReference type="Pfam" id="PF00205">
    <property type="entry name" value="TPP_enzyme_M"/>
    <property type="match status" value="1"/>
</dbReference>
<evidence type="ECO:0000256" key="3">
    <source>
        <dbReference type="RuleBase" id="RU362132"/>
    </source>
</evidence>
<evidence type="ECO:0000259" key="6">
    <source>
        <dbReference type="Pfam" id="PF02776"/>
    </source>
</evidence>
<dbReference type="Pfam" id="PF02775">
    <property type="entry name" value="TPP_enzyme_C"/>
    <property type="match status" value="1"/>
</dbReference>
<name>A0A2M6YV25_9BACT</name>
<accession>A0A2M6YV25</accession>
<dbReference type="Pfam" id="PF02776">
    <property type="entry name" value="TPP_enzyme_N"/>
    <property type="match status" value="1"/>
</dbReference>
<dbReference type="SUPFAM" id="SSF52467">
    <property type="entry name" value="DHS-like NAD/FAD-binding domain"/>
    <property type="match status" value="1"/>
</dbReference>
<dbReference type="Gene3D" id="3.40.50.970">
    <property type="match status" value="2"/>
</dbReference>
<evidence type="ECO:0000259" key="4">
    <source>
        <dbReference type="Pfam" id="PF00205"/>
    </source>
</evidence>
<dbReference type="InterPro" id="IPR000399">
    <property type="entry name" value="TPP-bd_CS"/>
</dbReference>
<protein>
    <submittedName>
        <fullName evidence="7">Acetolactate synthase large subunit</fullName>
    </submittedName>
</protein>
<organism evidence="7 8">
    <name type="scientific">Candidatus Roizmanbacteria bacterium CG07_land_8_20_14_0_80_34_15</name>
    <dbReference type="NCBI Taxonomy" id="1974849"/>
    <lineage>
        <taxon>Bacteria</taxon>
        <taxon>Candidatus Roizmaniibacteriota</taxon>
    </lineage>
</organism>
<feature type="domain" description="Thiamine pyrophosphate enzyme central" evidence="4">
    <location>
        <begin position="186"/>
        <end position="320"/>
    </location>
</feature>
<evidence type="ECO:0000313" key="7">
    <source>
        <dbReference type="EMBL" id="PIU37325.1"/>
    </source>
</evidence>